<accession>A0A1X3J5R7</accession>
<dbReference type="RefSeq" id="WP_139816987.1">
    <property type="nucleotide sequence ID" value="NZ_ADIZ01000008.1"/>
</dbReference>
<gene>
    <name evidence="2" type="ORF">ECXG_05306</name>
</gene>
<dbReference type="Proteomes" id="UP000193942">
    <property type="component" value="Unassembled WGS sequence"/>
</dbReference>
<name>A0A1X3J5R7_ECOLX</name>
<dbReference type="PANTHER" id="PTHR24023:SF1095">
    <property type="entry name" value="EGF-LIKE DOMAIN-CONTAINING PROTEIN"/>
    <property type="match status" value="1"/>
</dbReference>
<sequence length="230" mass="24235">DTGPQGEQGPQGERGPKGDTGPQGEQGPQGERGPKGDTGPQGEQGPQGERGPKGDTGPQGEQGPQGERGPKGDTGPQGESFSPEGVLKTTPMGSDFNDIGMGNYAFPLLAQENISAAGVSNHPIPGSTGNSAWGVLWTIPRGIYPAMIFMNYEGQMLSRISANYGWSPWWQFAGKPLREYPGTYISSVTTTAVAYLQEVPGSTLKPQRAGTWVALGEMTANGTTLFQRIR</sequence>
<feature type="compositionally biased region" description="Low complexity" evidence="1">
    <location>
        <begin position="58"/>
        <end position="67"/>
    </location>
</feature>
<protein>
    <submittedName>
        <fullName evidence="2">Collagen triple helix repeat protein</fullName>
    </submittedName>
</protein>
<dbReference type="PANTHER" id="PTHR24023">
    <property type="entry name" value="COLLAGEN ALPHA"/>
    <property type="match status" value="1"/>
</dbReference>
<dbReference type="InterPro" id="IPR050149">
    <property type="entry name" value="Collagen_superfamily"/>
</dbReference>
<feature type="compositionally biased region" description="Low complexity" evidence="1">
    <location>
        <begin position="40"/>
        <end position="49"/>
    </location>
</feature>
<keyword evidence="2" id="KW-0176">Collagen</keyword>
<feature type="region of interest" description="Disordered" evidence="1">
    <location>
        <begin position="1"/>
        <end position="94"/>
    </location>
</feature>
<dbReference type="EMBL" id="ADIZ01000008">
    <property type="protein sequence ID" value="OSK97139.1"/>
    <property type="molecule type" value="Genomic_DNA"/>
</dbReference>
<dbReference type="AlphaFoldDB" id="A0A1X3J5R7"/>
<evidence type="ECO:0000256" key="1">
    <source>
        <dbReference type="SAM" id="MobiDB-lite"/>
    </source>
</evidence>
<feature type="non-terminal residue" evidence="2">
    <location>
        <position position="1"/>
    </location>
</feature>
<dbReference type="GO" id="GO:0031012">
    <property type="term" value="C:extracellular matrix"/>
    <property type="evidence" value="ECO:0007669"/>
    <property type="project" value="TreeGrafter"/>
</dbReference>
<dbReference type="InterPro" id="IPR008160">
    <property type="entry name" value="Collagen"/>
</dbReference>
<evidence type="ECO:0000313" key="3">
    <source>
        <dbReference type="Proteomes" id="UP000193942"/>
    </source>
</evidence>
<feature type="compositionally biased region" description="Low complexity" evidence="1">
    <location>
        <begin position="1"/>
        <end position="13"/>
    </location>
</feature>
<evidence type="ECO:0000313" key="2">
    <source>
        <dbReference type="EMBL" id="OSK97139.1"/>
    </source>
</evidence>
<comment type="caution">
    <text evidence="2">The sequence shown here is derived from an EMBL/GenBank/DDBJ whole genome shotgun (WGS) entry which is preliminary data.</text>
</comment>
<feature type="compositionally biased region" description="Low complexity" evidence="1">
    <location>
        <begin position="22"/>
        <end position="31"/>
    </location>
</feature>
<organism evidence="2 3">
    <name type="scientific">Escherichia coli TA447</name>
    <dbReference type="NCBI Taxonomy" id="656447"/>
    <lineage>
        <taxon>Bacteria</taxon>
        <taxon>Pseudomonadati</taxon>
        <taxon>Pseudomonadota</taxon>
        <taxon>Gammaproteobacteria</taxon>
        <taxon>Enterobacterales</taxon>
        <taxon>Enterobacteriaceae</taxon>
        <taxon>Escherichia</taxon>
    </lineage>
</organism>
<reference evidence="2 3" key="1">
    <citation type="submission" date="2010-04" db="EMBL/GenBank/DDBJ databases">
        <title>The Genome Sequence of Escherichia coli TA447.</title>
        <authorList>
            <consortium name="The Broad Institute Genome Sequencing Platform"/>
            <consortium name="The Broad Institute Genome Sequencing Center for Infectious Disease"/>
            <person name="Feldgarden M."/>
            <person name="Gordon D.M."/>
            <person name="Johnson J.R."/>
            <person name="Johnston B.D."/>
            <person name="Young S."/>
            <person name="Zeng Q."/>
            <person name="Koehrsen M."/>
            <person name="Alvarado L."/>
            <person name="Berlin A.M."/>
            <person name="Borenstein D."/>
            <person name="Chapman S.B."/>
            <person name="Chen Z."/>
            <person name="Engels R."/>
            <person name="Freedman E."/>
            <person name="Gellesch M."/>
            <person name="Goldberg J."/>
            <person name="Griggs A."/>
            <person name="Gujja S."/>
            <person name="Heilman E.R."/>
            <person name="Heiman D.I."/>
            <person name="Hepburn T.A."/>
            <person name="Howarth C."/>
            <person name="Jen D."/>
            <person name="Larson L."/>
            <person name="Mehta T."/>
            <person name="Park D."/>
            <person name="Pearson M."/>
            <person name="Richards J."/>
            <person name="Roberts A."/>
            <person name="Saif S."/>
            <person name="Shea T.D."/>
            <person name="Shenoy N."/>
            <person name="Sisk P."/>
            <person name="Stolte C."/>
            <person name="Sykes S.N."/>
            <person name="Walk T."/>
            <person name="White J."/>
            <person name="Yandava C."/>
            <person name="Haas B."/>
            <person name="Henn M.R."/>
            <person name="Nusbaum C."/>
            <person name="Birren B."/>
        </authorList>
    </citation>
    <scope>NUCLEOTIDE SEQUENCE [LARGE SCALE GENOMIC DNA]</scope>
    <source>
        <strain evidence="2 3">TA447</strain>
    </source>
</reference>
<dbReference type="GO" id="GO:0030198">
    <property type="term" value="P:extracellular matrix organization"/>
    <property type="evidence" value="ECO:0007669"/>
    <property type="project" value="TreeGrafter"/>
</dbReference>
<proteinExistence type="predicted"/>
<dbReference type="GO" id="GO:0005615">
    <property type="term" value="C:extracellular space"/>
    <property type="evidence" value="ECO:0007669"/>
    <property type="project" value="TreeGrafter"/>
</dbReference>
<dbReference type="Pfam" id="PF01391">
    <property type="entry name" value="Collagen"/>
    <property type="match status" value="1"/>
</dbReference>
<dbReference type="GO" id="GO:0030020">
    <property type="term" value="F:extracellular matrix structural constituent conferring tensile strength"/>
    <property type="evidence" value="ECO:0007669"/>
    <property type="project" value="TreeGrafter"/>
</dbReference>